<keyword evidence="2" id="KW-0687">Ribonucleoprotein</keyword>
<keyword evidence="2" id="KW-0489">Methyltransferase</keyword>
<sequence length="465" mass="52170">MTHIKGMRASFRDPAGKLIRHDNKIIRWIAPESEDAFRLIESSSEIKGFISRNSIIPYDRVDGDLSLNFAGIGKGGVWVEHPRIAFPTYPEEWTFGMLKAAASLSLELADAILADGLELKDCTPYNVLFRGAEPTFVDLLSFTPFTGRSVWGAYGQCLRTFMLPLWLCKDFGLRLDRLFLCEREGISPEEAGRLVGLGRKLLPPYLYWLAIPGLLAKFLPAIRESSLEVEVSKRLHRMRIRSLVQALSSCRRHQGSSNWTEYTADRNYGDSDLAGKLAMVCAALDGLGPNDVVLDVGANTGEFSVLAAQRGMQVVSLDSDEQSLDLLWEKARTHGYNILPLVMNIARPTPATGWKGEEQISFMDRASGAFDLILALAVIHHLRFTEGVPLALQVDLFSTLTKGRLLVEWVGTKDERVVELIRRFGYLPADYTKAQFEAALEDKFQVLSHEQVGQTDRWIYLCEKR</sequence>
<dbReference type="EMBL" id="AP027080">
    <property type="protein sequence ID" value="BDU71079.1"/>
    <property type="molecule type" value="Genomic_DNA"/>
</dbReference>
<dbReference type="AlphaFoldDB" id="A0AA48GHJ3"/>
<dbReference type="InterPro" id="IPR013216">
    <property type="entry name" value="Methyltransf_11"/>
</dbReference>
<proteinExistence type="predicted"/>
<dbReference type="InterPro" id="IPR029063">
    <property type="entry name" value="SAM-dependent_MTases_sf"/>
</dbReference>
<dbReference type="SUPFAM" id="SSF53335">
    <property type="entry name" value="S-adenosyl-L-methionine-dependent methyltransferases"/>
    <property type="match status" value="1"/>
</dbReference>
<evidence type="ECO:0000259" key="1">
    <source>
        <dbReference type="Pfam" id="PF08241"/>
    </source>
</evidence>
<dbReference type="GO" id="GO:0005840">
    <property type="term" value="C:ribosome"/>
    <property type="evidence" value="ECO:0007669"/>
    <property type="project" value="UniProtKB-KW"/>
</dbReference>
<dbReference type="GO" id="GO:0032259">
    <property type="term" value="P:methylation"/>
    <property type="evidence" value="ECO:0007669"/>
    <property type="project" value="UniProtKB-KW"/>
</dbReference>
<reference evidence="3" key="1">
    <citation type="journal article" date="2023" name="Int. J. Syst. Evol. Microbiol.">
        <title>Mesoterricola silvestris gen. nov., sp. nov., Mesoterricola sediminis sp. nov., Geothrix oryzae sp. nov., Geothrix edaphica sp. nov., Geothrix rubra sp. nov., and Geothrix limicola sp. nov., six novel members of Acidobacteriota isolated from soils.</title>
        <authorList>
            <person name="Itoh H."/>
            <person name="Sugisawa Y."/>
            <person name="Mise K."/>
            <person name="Xu Z."/>
            <person name="Kuniyasu M."/>
            <person name="Ushijima N."/>
            <person name="Kawano K."/>
            <person name="Kobayashi E."/>
            <person name="Shiratori Y."/>
            <person name="Masuda Y."/>
            <person name="Senoo K."/>
        </authorList>
    </citation>
    <scope>NUCLEOTIDE SEQUENCE [LARGE SCALE GENOMIC DNA]</scope>
    <source>
        <strain evidence="3">W79</strain>
    </source>
</reference>
<keyword evidence="2" id="KW-0808">Transferase</keyword>
<keyword evidence="2" id="KW-0689">Ribosomal protein</keyword>
<dbReference type="Pfam" id="PF08241">
    <property type="entry name" value="Methyltransf_11"/>
    <property type="match status" value="1"/>
</dbReference>
<gene>
    <name evidence="2" type="ORF">METEAL_02530</name>
</gene>
<feature type="domain" description="Methyltransferase type 11" evidence="1">
    <location>
        <begin position="294"/>
        <end position="382"/>
    </location>
</feature>
<evidence type="ECO:0000313" key="3">
    <source>
        <dbReference type="Proteomes" id="UP001238179"/>
    </source>
</evidence>
<dbReference type="RefSeq" id="WP_316413973.1">
    <property type="nucleotide sequence ID" value="NZ_AP027080.1"/>
</dbReference>
<dbReference type="GO" id="GO:0008757">
    <property type="term" value="F:S-adenosylmethionine-dependent methyltransferase activity"/>
    <property type="evidence" value="ECO:0007669"/>
    <property type="project" value="InterPro"/>
</dbReference>
<name>A0AA48GHJ3_9BACT</name>
<evidence type="ECO:0000313" key="2">
    <source>
        <dbReference type="EMBL" id="BDU71079.1"/>
    </source>
</evidence>
<dbReference type="Gene3D" id="3.40.50.150">
    <property type="entry name" value="Vaccinia Virus protein VP39"/>
    <property type="match status" value="1"/>
</dbReference>
<accession>A0AA48GHJ3</accession>
<dbReference type="Proteomes" id="UP001238179">
    <property type="component" value="Chromosome"/>
</dbReference>
<protein>
    <submittedName>
        <fullName evidence="2">50S ribosomal protein L11 methyltransferase</fullName>
    </submittedName>
</protein>
<organism evidence="2 3">
    <name type="scientific">Mesoterricola silvestris</name>
    <dbReference type="NCBI Taxonomy" id="2927979"/>
    <lineage>
        <taxon>Bacteria</taxon>
        <taxon>Pseudomonadati</taxon>
        <taxon>Acidobacteriota</taxon>
        <taxon>Holophagae</taxon>
        <taxon>Holophagales</taxon>
        <taxon>Holophagaceae</taxon>
        <taxon>Mesoterricola</taxon>
    </lineage>
</organism>
<keyword evidence="3" id="KW-1185">Reference proteome</keyword>
<dbReference type="KEGG" id="msil:METEAL_02530"/>